<evidence type="ECO:0000313" key="3">
    <source>
        <dbReference type="Proteomes" id="UP001259659"/>
    </source>
</evidence>
<reference evidence="2 3" key="1">
    <citation type="submission" date="2022-06" db="EMBL/GenBank/DDBJ databases">
        <title>Haloarcula sp. a new haloarchaeum isolate from saline soil.</title>
        <authorList>
            <person name="Strakova D."/>
            <person name="Galisteo C."/>
            <person name="Sanchez-Porro C."/>
            <person name="Ventosa A."/>
        </authorList>
    </citation>
    <scope>NUCLEOTIDE SEQUENCE [LARGE SCALE GENOMIC DNA]</scope>
    <source>
        <strain evidence="2 3">S1CR25-12</strain>
    </source>
</reference>
<sequence length="56" mass="6315">MAYATGLRILAALCCLTVIGIPLGAVFWWKARQKEKAKEQEQEHLRQMAEAQENNG</sequence>
<accession>A0ABU2F9U0</accession>
<proteinExistence type="predicted"/>
<protein>
    <submittedName>
        <fullName evidence="2">YccF domain-containing protein</fullName>
    </submittedName>
</protein>
<comment type="caution">
    <text evidence="2">The sequence shown here is derived from an EMBL/GenBank/DDBJ whole genome shotgun (WGS) entry which is preliminary data.</text>
</comment>
<name>A0ABU2F9U0_9EURY</name>
<dbReference type="Proteomes" id="UP001259659">
    <property type="component" value="Unassembled WGS sequence"/>
</dbReference>
<keyword evidence="1" id="KW-1133">Transmembrane helix</keyword>
<evidence type="ECO:0000256" key="1">
    <source>
        <dbReference type="SAM" id="Phobius"/>
    </source>
</evidence>
<keyword evidence="3" id="KW-1185">Reference proteome</keyword>
<keyword evidence="1" id="KW-0812">Transmembrane</keyword>
<organism evidence="2 3">
    <name type="scientific">Haloarcula saliterrae</name>
    <dbReference type="NCBI Taxonomy" id="2950534"/>
    <lineage>
        <taxon>Archaea</taxon>
        <taxon>Methanobacteriati</taxon>
        <taxon>Methanobacteriota</taxon>
        <taxon>Stenosarchaea group</taxon>
        <taxon>Halobacteria</taxon>
        <taxon>Halobacteriales</taxon>
        <taxon>Haloarculaceae</taxon>
        <taxon>Haloarcula</taxon>
    </lineage>
</organism>
<gene>
    <name evidence="2" type="ORF">NDI56_04185</name>
</gene>
<dbReference type="EMBL" id="JAMQON010000001">
    <property type="protein sequence ID" value="MDS0258610.1"/>
    <property type="molecule type" value="Genomic_DNA"/>
</dbReference>
<feature type="transmembrane region" description="Helical" evidence="1">
    <location>
        <begin position="6"/>
        <end position="29"/>
    </location>
</feature>
<dbReference type="RefSeq" id="WP_310918175.1">
    <property type="nucleotide sequence ID" value="NZ_JAMQON010000001.1"/>
</dbReference>
<evidence type="ECO:0000313" key="2">
    <source>
        <dbReference type="EMBL" id="MDS0258610.1"/>
    </source>
</evidence>
<keyword evidence="1" id="KW-0472">Membrane</keyword>